<dbReference type="AlphaFoldDB" id="A0A0V1DTW2"/>
<gene>
    <name evidence="2" type="ORF">T4A_83</name>
</gene>
<evidence type="ECO:0000256" key="1">
    <source>
        <dbReference type="SAM" id="Phobius"/>
    </source>
</evidence>
<keyword evidence="1" id="KW-1133">Transmembrane helix</keyword>
<dbReference type="EMBL" id="JYDR01000245">
    <property type="protein sequence ID" value="KRY64956.1"/>
    <property type="molecule type" value="Genomic_DNA"/>
</dbReference>
<proteinExistence type="predicted"/>
<accession>A0A0V1DTW2</accession>
<keyword evidence="1" id="KW-0812">Transmembrane</keyword>
<reference evidence="2 3" key="1">
    <citation type="submission" date="2015-01" db="EMBL/GenBank/DDBJ databases">
        <title>Evolution of Trichinella species and genotypes.</title>
        <authorList>
            <person name="Korhonen P.K."/>
            <person name="Edoardo P."/>
            <person name="Giuseppe L.R."/>
            <person name="Gasser R.B."/>
        </authorList>
    </citation>
    <scope>NUCLEOTIDE SEQUENCE [LARGE SCALE GENOMIC DNA]</scope>
    <source>
        <strain evidence="2">ISS13</strain>
    </source>
</reference>
<sequence>MNGFGIGHSYFLSKFFQLFHFLALFSTKPLPFSSLLATVHVLCPKTRRQLCRNFSSLFAVNIPLLQFLLQPLVQFLFRSKANYTNNCAGVLPSLVPFFHSNYAPILNYNLDSSSRIFHYARLSAAAGLFIQSMSCFILSTLQPFTSQNDVLYRSLPPILNGKDVNGRKVEAVHWKNHLLPGQNCKNLYFQESSNKVQKAEAFFAARRLTDGKKRAQL</sequence>
<organism evidence="2 3">
    <name type="scientific">Trichinella pseudospiralis</name>
    <name type="common">Parasitic roundworm</name>
    <dbReference type="NCBI Taxonomy" id="6337"/>
    <lineage>
        <taxon>Eukaryota</taxon>
        <taxon>Metazoa</taxon>
        <taxon>Ecdysozoa</taxon>
        <taxon>Nematoda</taxon>
        <taxon>Enoplea</taxon>
        <taxon>Dorylaimia</taxon>
        <taxon>Trichinellida</taxon>
        <taxon>Trichinellidae</taxon>
        <taxon>Trichinella</taxon>
    </lineage>
</organism>
<comment type="caution">
    <text evidence="2">The sequence shown here is derived from an EMBL/GenBank/DDBJ whole genome shotgun (WGS) entry which is preliminary data.</text>
</comment>
<evidence type="ECO:0000313" key="2">
    <source>
        <dbReference type="EMBL" id="KRY64956.1"/>
    </source>
</evidence>
<name>A0A0V1DTW2_TRIPS</name>
<protein>
    <submittedName>
        <fullName evidence="2">Uncharacterized protein</fullName>
    </submittedName>
</protein>
<feature type="transmembrane region" description="Helical" evidence="1">
    <location>
        <begin position="54"/>
        <end position="77"/>
    </location>
</feature>
<evidence type="ECO:0000313" key="3">
    <source>
        <dbReference type="Proteomes" id="UP000054632"/>
    </source>
</evidence>
<keyword evidence="1" id="KW-0472">Membrane</keyword>
<feature type="transmembrane region" description="Helical" evidence="1">
    <location>
        <begin position="18"/>
        <end position="42"/>
    </location>
</feature>
<dbReference type="Proteomes" id="UP000054632">
    <property type="component" value="Unassembled WGS sequence"/>
</dbReference>